<dbReference type="CDD" id="cd04478">
    <property type="entry name" value="RPA2_DBD_D"/>
    <property type="match status" value="1"/>
</dbReference>
<dbReference type="GO" id="GO:0005739">
    <property type="term" value="C:mitochondrion"/>
    <property type="evidence" value="ECO:0007669"/>
    <property type="project" value="TreeGrafter"/>
</dbReference>
<keyword evidence="3 6" id="KW-0378">Hydrolase</keyword>
<dbReference type="InterPro" id="IPR036526">
    <property type="entry name" value="C-N_Hydrolase_sf"/>
</dbReference>
<dbReference type="SUPFAM" id="SSF50249">
    <property type="entry name" value="Nucleic acid-binding proteins"/>
    <property type="match status" value="1"/>
</dbReference>
<dbReference type="EC" id="3.5.1.3" evidence="6"/>
<comment type="similarity">
    <text evidence="2">Belongs to the carbon-nitrogen hydrolase superfamily. NIT1/NIT2 family.</text>
</comment>
<comment type="similarity">
    <text evidence="1">Belongs to the replication factor A protein 2 family.</text>
</comment>
<feature type="domain" description="CN hydrolase" evidence="5">
    <location>
        <begin position="4"/>
        <end position="252"/>
    </location>
</feature>
<protein>
    <submittedName>
        <fullName evidence="6">Omega-amidase nit3</fullName>
        <ecNumber evidence="6">3.5.1.3</ecNumber>
    </submittedName>
</protein>
<dbReference type="FunFam" id="3.60.110.10:FF:000002">
    <property type="entry name" value="Nitrilase family member 2"/>
    <property type="match status" value="1"/>
</dbReference>
<feature type="region of interest" description="Disordered" evidence="4">
    <location>
        <begin position="284"/>
        <end position="303"/>
    </location>
</feature>
<dbReference type="PANTHER" id="PTHR23088:SF30">
    <property type="entry name" value="OMEGA-AMIDASE NIT2"/>
    <property type="match status" value="1"/>
</dbReference>
<dbReference type="Pfam" id="PF01336">
    <property type="entry name" value="tRNA_anti-codon"/>
    <property type="match status" value="1"/>
</dbReference>
<dbReference type="GO" id="GO:0003676">
    <property type="term" value="F:nucleic acid binding"/>
    <property type="evidence" value="ECO:0007669"/>
    <property type="project" value="InterPro"/>
</dbReference>
<dbReference type="Gene3D" id="3.60.110.10">
    <property type="entry name" value="Carbon-nitrogen hydrolase"/>
    <property type="match status" value="1"/>
</dbReference>
<proteinExistence type="inferred from homology"/>
<dbReference type="InterPro" id="IPR012340">
    <property type="entry name" value="NA-bd_OB-fold"/>
</dbReference>
<evidence type="ECO:0000313" key="7">
    <source>
        <dbReference type="Proteomes" id="UP001149813"/>
    </source>
</evidence>
<dbReference type="GO" id="GO:0006107">
    <property type="term" value="P:oxaloacetate metabolic process"/>
    <property type="evidence" value="ECO:0007669"/>
    <property type="project" value="TreeGrafter"/>
</dbReference>
<dbReference type="InterPro" id="IPR036388">
    <property type="entry name" value="WH-like_DNA-bd_sf"/>
</dbReference>
<gene>
    <name evidence="6" type="primary">NIT3</name>
    <name evidence="6" type="ORF">LPJ53_003959</name>
</gene>
<dbReference type="AlphaFoldDB" id="A0A9W7Y0X0"/>
<dbReference type="InterPro" id="IPR003010">
    <property type="entry name" value="C-N_Hydrolase"/>
</dbReference>
<dbReference type="GO" id="GO:0050152">
    <property type="term" value="F:omega-amidase activity"/>
    <property type="evidence" value="ECO:0007669"/>
    <property type="project" value="UniProtKB-EC"/>
</dbReference>
<dbReference type="CDD" id="cd07572">
    <property type="entry name" value="nit"/>
    <property type="match status" value="1"/>
</dbReference>
<sequence>MSSFKLALVQLAVGAQKAANLANARAKVLEASRSGANMVVLPECFNSPYGTKYFGQYAEDLESTQTSESMQALSQMARDGEVYLVGGTVPERSGDKLYNTCTVWGPQGDLLARHRKVHLFDINFPGRMVFRESEVLSGGRKMTQFDTPWGKVGLGICYDVRFPEMAMVAARRGCMMMVYPGAFNTTTGPLHWELLVRARAMDNQIFVAACSPARDEGAEYHAWGHSMVADPYARVVAEADETEGIVYADVDLGLVDEVRRAIPVYEQRRFDVYPDVAGELKDYGGFNQSGGGDGGNSGGDYSYGGMSSGQDFSYGQNSGGAAGGTSGAGWMTSGGGGGGEDDKQRGGYKNQTLRPVTIKQMLAIDNVKDDAPVMIDGEEVRQVTFVGVVRNMNRQQVNLMYSVEDGTGKIDVRVWSKDADEMEVGEQTSPDIVEGQYVRVYGDLKFFNNKRHVSAHKVRPITDHNEITYHGIEAIYVHLTKTRGVPPALRANPAAASSATASGSHGAGAAGAPAYSDMGGFGGGSNMNPLHSAIIDAVKNNHASEGMSIANIGSALAGRFQSSEVSSGIDWLVSEGHLYNTIDEHHVLTTH</sequence>
<name>A0A9W7Y0X0_9FUNG</name>
<keyword evidence="7" id="KW-1185">Reference proteome</keyword>
<evidence type="ECO:0000256" key="4">
    <source>
        <dbReference type="SAM" id="MobiDB-lite"/>
    </source>
</evidence>
<evidence type="ECO:0000256" key="3">
    <source>
        <dbReference type="ARBA" id="ARBA00022801"/>
    </source>
</evidence>
<dbReference type="Gene3D" id="2.40.50.140">
    <property type="entry name" value="Nucleic acid-binding proteins"/>
    <property type="match status" value="1"/>
</dbReference>
<comment type="caution">
    <text evidence="6">The sequence shown here is derived from an EMBL/GenBank/DDBJ whole genome shotgun (WGS) entry which is preliminary data.</text>
</comment>
<dbReference type="InterPro" id="IPR014892">
    <property type="entry name" value="RPA_C"/>
</dbReference>
<dbReference type="PROSITE" id="PS01227">
    <property type="entry name" value="UPF0012"/>
    <property type="match status" value="1"/>
</dbReference>
<dbReference type="SUPFAM" id="SSF56317">
    <property type="entry name" value="Carbon-nitrogen hydrolase"/>
    <property type="match status" value="1"/>
</dbReference>
<organism evidence="6 7">
    <name type="scientific">Coemansia erecta</name>
    <dbReference type="NCBI Taxonomy" id="147472"/>
    <lineage>
        <taxon>Eukaryota</taxon>
        <taxon>Fungi</taxon>
        <taxon>Fungi incertae sedis</taxon>
        <taxon>Zoopagomycota</taxon>
        <taxon>Kickxellomycotina</taxon>
        <taxon>Kickxellomycetes</taxon>
        <taxon>Kickxellales</taxon>
        <taxon>Kickxellaceae</taxon>
        <taxon>Coemansia</taxon>
    </lineage>
</organism>
<dbReference type="PANTHER" id="PTHR23088">
    <property type="entry name" value="NITRILASE-RELATED"/>
    <property type="match status" value="1"/>
</dbReference>
<dbReference type="PROSITE" id="PS50263">
    <property type="entry name" value="CN_HYDROLASE"/>
    <property type="match status" value="1"/>
</dbReference>
<feature type="region of interest" description="Disordered" evidence="4">
    <location>
        <begin position="314"/>
        <end position="350"/>
    </location>
</feature>
<accession>A0A9W7Y0X0</accession>
<evidence type="ECO:0000259" key="5">
    <source>
        <dbReference type="PROSITE" id="PS50263"/>
    </source>
</evidence>
<dbReference type="InterPro" id="IPR004365">
    <property type="entry name" value="NA-bd_OB_tRNA"/>
</dbReference>
<evidence type="ECO:0000256" key="1">
    <source>
        <dbReference type="ARBA" id="ARBA00007815"/>
    </source>
</evidence>
<feature type="compositionally biased region" description="Gly residues" evidence="4">
    <location>
        <begin position="317"/>
        <end position="338"/>
    </location>
</feature>
<dbReference type="InterPro" id="IPR036390">
    <property type="entry name" value="WH_DNA-bd_sf"/>
</dbReference>
<evidence type="ECO:0000313" key="6">
    <source>
        <dbReference type="EMBL" id="KAJ1721530.1"/>
    </source>
</evidence>
<dbReference type="SUPFAM" id="SSF46785">
    <property type="entry name" value="Winged helix' DNA-binding domain"/>
    <property type="match status" value="1"/>
</dbReference>
<dbReference type="Pfam" id="PF08784">
    <property type="entry name" value="RPA_C"/>
    <property type="match status" value="1"/>
</dbReference>
<dbReference type="InterPro" id="IPR045254">
    <property type="entry name" value="Nit1/2_C-N_Hydrolase"/>
</dbReference>
<feature type="compositionally biased region" description="Gly residues" evidence="4">
    <location>
        <begin position="287"/>
        <end position="302"/>
    </location>
</feature>
<dbReference type="InterPro" id="IPR001110">
    <property type="entry name" value="UPF0012_CS"/>
</dbReference>
<dbReference type="Pfam" id="PF00795">
    <property type="entry name" value="CN_hydrolase"/>
    <property type="match status" value="1"/>
</dbReference>
<dbReference type="Gene3D" id="1.10.10.10">
    <property type="entry name" value="Winged helix-like DNA-binding domain superfamily/Winged helix DNA-binding domain"/>
    <property type="match status" value="1"/>
</dbReference>
<dbReference type="OrthoDB" id="10250282at2759"/>
<dbReference type="Proteomes" id="UP001149813">
    <property type="component" value="Unassembled WGS sequence"/>
</dbReference>
<dbReference type="GO" id="GO:0006541">
    <property type="term" value="P:glutamine metabolic process"/>
    <property type="evidence" value="ECO:0007669"/>
    <property type="project" value="TreeGrafter"/>
</dbReference>
<evidence type="ECO:0000256" key="2">
    <source>
        <dbReference type="ARBA" id="ARBA00010613"/>
    </source>
</evidence>
<reference evidence="6" key="1">
    <citation type="submission" date="2022-07" db="EMBL/GenBank/DDBJ databases">
        <title>Phylogenomic reconstructions and comparative analyses of Kickxellomycotina fungi.</title>
        <authorList>
            <person name="Reynolds N.K."/>
            <person name="Stajich J.E."/>
            <person name="Barry K."/>
            <person name="Grigoriev I.V."/>
            <person name="Crous P."/>
            <person name="Smith M.E."/>
        </authorList>
    </citation>
    <scope>NUCLEOTIDE SEQUENCE</scope>
    <source>
        <strain evidence="6">NBRC 32514</strain>
    </source>
</reference>
<dbReference type="EMBL" id="JANBOJ010000165">
    <property type="protein sequence ID" value="KAJ1721530.1"/>
    <property type="molecule type" value="Genomic_DNA"/>
</dbReference>
<dbReference type="GO" id="GO:0006528">
    <property type="term" value="P:asparagine metabolic process"/>
    <property type="evidence" value="ECO:0007669"/>
    <property type="project" value="TreeGrafter"/>
</dbReference>